<dbReference type="PANTHER" id="PTHR23024">
    <property type="entry name" value="ARYLACETAMIDE DEACETYLASE"/>
    <property type="match status" value="1"/>
</dbReference>
<dbReference type="AlphaFoldDB" id="A0A8S0TRW7"/>
<dbReference type="Pfam" id="PF07859">
    <property type="entry name" value="Abhydrolase_3"/>
    <property type="match status" value="1"/>
</dbReference>
<dbReference type="EMBL" id="CACTIH010007281">
    <property type="protein sequence ID" value="CAA3007656.1"/>
    <property type="molecule type" value="Genomic_DNA"/>
</dbReference>
<gene>
    <name evidence="3" type="ORF">OLEA9_A065124</name>
</gene>
<dbReference type="InterPro" id="IPR029058">
    <property type="entry name" value="AB_hydrolase_fold"/>
</dbReference>
<dbReference type="InterPro" id="IPR050466">
    <property type="entry name" value="Carboxylest/Gibb_receptor"/>
</dbReference>
<protein>
    <submittedName>
        <fullName evidence="3">Probable carboxylesterase 8</fullName>
    </submittedName>
</protein>
<keyword evidence="4" id="KW-1185">Reference proteome</keyword>
<organism evidence="3 4">
    <name type="scientific">Olea europaea subsp. europaea</name>
    <dbReference type="NCBI Taxonomy" id="158383"/>
    <lineage>
        <taxon>Eukaryota</taxon>
        <taxon>Viridiplantae</taxon>
        <taxon>Streptophyta</taxon>
        <taxon>Embryophyta</taxon>
        <taxon>Tracheophyta</taxon>
        <taxon>Spermatophyta</taxon>
        <taxon>Magnoliopsida</taxon>
        <taxon>eudicotyledons</taxon>
        <taxon>Gunneridae</taxon>
        <taxon>Pentapetalae</taxon>
        <taxon>asterids</taxon>
        <taxon>lamiids</taxon>
        <taxon>Lamiales</taxon>
        <taxon>Oleaceae</taxon>
        <taxon>Oleeae</taxon>
        <taxon>Olea</taxon>
    </lineage>
</organism>
<dbReference type="InterPro" id="IPR013094">
    <property type="entry name" value="AB_hydrolase_3"/>
</dbReference>
<reference evidence="3 4" key="1">
    <citation type="submission" date="2019-12" db="EMBL/GenBank/DDBJ databases">
        <authorList>
            <person name="Alioto T."/>
            <person name="Alioto T."/>
            <person name="Gomez Garrido J."/>
        </authorList>
    </citation>
    <scope>NUCLEOTIDE SEQUENCE [LARGE SCALE GENOMIC DNA]</scope>
</reference>
<name>A0A8S0TRW7_OLEEU</name>
<dbReference type="Proteomes" id="UP000594638">
    <property type="component" value="Unassembled WGS sequence"/>
</dbReference>
<dbReference type="Gene3D" id="3.40.50.1820">
    <property type="entry name" value="alpha/beta hydrolase"/>
    <property type="match status" value="1"/>
</dbReference>
<evidence type="ECO:0000256" key="1">
    <source>
        <dbReference type="ARBA" id="ARBA00010515"/>
    </source>
</evidence>
<evidence type="ECO:0000313" key="3">
    <source>
        <dbReference type="EMBL" id="CAA3007656.1"/>
    </source>
</evidence>
<evidence type="ECO:0000259" key="2">
    <source>
        <dbReference type="Pfam" id="PF07859"/>
    </source>
</evidence>
<dbReference type="GO" id="GO:0016787">
    <property type="term" value="F:hydrolase activity"/>
    <property type="evidence" value="ECO:0007669"/>
    <property type="project" value="InterPro"/>
</dbReference>
<dbReference type="OrthoDB" id="408631at2759"/>
<dbReference type="SUPFAM" id="SSF53474">
    <property type="entry name" value="alpha/beta-Hydrolases"/>
    <property type="match status" value="1"/>
</dbReference>
<comment type="similarity">
    <text evidence="1">Belongs to the 'GDXG' lipolytic enzyme family.</text>
</comment>
<feature type="domain" description="Alpha/beta hydrolase fold-3" evidence="2">
    <location>
        <begin position="128"/>
        <end position="349"/>
    </location>
</feature>
<comment type="caution">
    <text evidence="3">The sequence shown here is derived from an EMBL/GenBank/DDBJ whole genome shotgun (WGS) entry which is preliminary data.</text>
</comment>
<sequence>MNPLLPQTMFRQHCLNQNQKSWRVLAAYTLLGFLFISQSCTSIRAEENVARNHTWQEAFQLLGISWNPDGTLHRNITVPLVNATPSVTDPINPPVALSKDVRLSHNSKAYVRLYRPINPPEDSKIPLIFYLHGGDFVLFSAATVTFHNFCNDIAAQFPAVVVSLEYRLAPEHRLPAAYDDALNALFWVKNQSLGIGGRDPWLNYADFSTVFLLGSSAGANAIYHLALRAQDFDLRPLKIRGILLNQPFFGGVHRTPSEIRLKEDTVIPLFMCDVLWTLALPLHANRDHEFCNPITGGSYHGRVPRLPRVFLQSFYGDPLSDRTTLLVKLLKSYNVTVVYQYTQDGYHGIELQNRTAAQELYNHMKRFIYSANITGGDESHASC</sequence>
<dbReference type="PANTHER" id="PTHR23024:SF113">
    <property type="entry name" value="CARBOXYLESTERASE 8-RELATED"/>
    <property type="match status" value="1"/>
</dbReference>
<dbReference type="Gramene" id="OE9A065124T1">
    <property type="protein sequence ID" value="OE9A065124C1"/>
    <property type="gene ID" value="OE9A065124"/>
</dbReference>
<proteinExistence type="inferred from homology"/>
<accession>A0A8S0TRW7</accession>
<evidence type="ECO:0000313" key="4">
    <source>
        <dbReference type="Proteomes" id="UP000594638"/>
    </source>
</evidence>